<evidence type="ECO:0000259" key="11">
    <source>
        <dbReference type="SMART" id="SM00199"/>
    </source>
</evidence>
<keyword evidence="4 10" id="KW-0202">Cytokine</keyword>
<evidence type="ECO:0000256" key="5">
    <source>
        <dbReference type="ARBA" id="ARBA00022525"/>
    </source>
</evidence>
<evidence type="ECO:0000256" key="7">
    <source>
        <dbReference type="ARBA" id="ARBA00023157"/>
    </source>
</evidence>
<protein>
    <recommendedName>
        <fullName evidence="10">C-C motif chemokine</fullName>
    </recommendedName>
</protein>
<dbReference type="InterPro" id="IPR001811">
    <property type="entry name" value="Chemokine_IL8-like_dom"/>
</dbReference>
<feature type="non-terminal residue" evidence="12">
    <location>
        <position position="71"/>
    </location>
</feature>
<dbReference type="GO" id="GO:0005615">
    <property type="term" value="C:extracellular space"/>
    <property type="evidence" value="ECO:0007669"/>
    <property type="project" value="UniProtKB-KW"/>
</dbReference>
<evidence type="ECO:0000313" key="12">
    <source>
        <dbReference type="EMBL" id="NXQ80904.1"/>
    </source>
</evidence>
<keyword evidence="5 10" id="KW-0964">Secreted</keyword>
<keyword evidence="13" id="KW-1185">Reference proteome</keyword>
<feature type="non-terminal residue" evidence="12">
    <location>
        <position position="1"/>
    </location>
</feature>
<dbReference type="PANTHER" id="PTHR12015">
    <property type="entry name" value="SMALL INDUCIBLE CYTOKINE A"/>
    <property type="match status" value="1"/>
</dbReference>
<dbReference type="OrthoDB" id="9892424at2759"/>
<dbReference type="PANTHER" id="PTHR12015:SF111">
    <property type="entry name" value="C-C MOTIF CHEMOKINE 17"/>
    <property type="match status" value="1"/>
</dbReference>
<dbReference type="GO" id="GO:0006954">
    <property type="term" value="P:inflammatory response"/>
    <property type="evidence" value="ECO:0007669"/>
    <property type="project" value="UniProtKB-KW"/>
</dbReference>
<dbReference type="InterPro" id="IPR036048">
    <property type="entry name" value="Interleukin_8-like_sf"/>
</dbReference>
<evidence type="ECO:0000256" key="10">
    <source>
        <dbReference type="RuleBase" id="RU361150"/>
    </source>
</evidence>
<evidence type="ECO:0000256" key="4">
    <source>
        <dbReference type="ARBA" id="ARBA00022514"/>
    </source>
</evidence>
<name>A0A7L2G4E9_NYCGR</name>
<sequence>APYTPTECCFNRIKSRLRVANLVGFYMTPKECFIPGIVFENRNGTKICADPEVTWVKNAVEKLQKMKEPHA</sequence>
<evidence type="ECO:0000313" key="13">
    <source>
        <dbReference type="Proteomes" id="UP000567826"/>
    </source>
</evidence>
<dbReference type="GO" id="GO:0006955">
    <property type="term" value="P:immune response"/>
    <property type="evidence" value="ECO:0007669"/>
    <property type="project" value="InterPro"/>
</dbReference>
<evidence type="ECO:0000256" key="8">
    <source>
        <dbReference type="ARBA" id="ARBA00023198"/>
    </source>
</evidence>
<dbReference type="AlphaFoldDB" id="A0A7L2G4E9"/>
<dbReference type="PROSITE" id="PS00472">
    <property type="entry name" value="SMALL_CYTOKINES_CC"/>
    <property type="match status" value="1"/>
</dbReference>
<gene>
    <name evidence="12" type="primary">Ccl4_0</name>
    <name evidence="12" type="ORF">NYCGRA_R05094</name>
</gene>
<comment type="similarity">
    <text evidence="2 10">Belongs to the intercrine beta (chemokine CC) family.</text>
</comment>
<proteinExistence type="inferred from homology"/>
<dbReference type="SMART" id="SM00199">
    <property type="entry name" value="SCY"/>
    <property type="match status" value="1"/>
</dbReference>
<organism evidence="12 13">
    <name type="scientific">Nyctibius grandis</name>
    <name type="common">Great potoo</name>
    <dbReference type="NCBI Taxonomy" id="48427"/>
    <lineage>
        <taxon>Eukaryota</taxon>
        <taxon>Metazoa</taxon>
        <taxon>Chordata</taxon>
        <taxon>Craniata</taxon>
        <taxon>Vertebrata</taxon>
        <taxon>Euteleostomi</taxon>
        <taxon>Archelosauria</taxon>
        <taxon>Archosauria</taxon>
        <taxon>Dinosauria</taxon>
        <taxon>Saurischia</taxon>
        <taxon>Theropoda</taxon>
        <taxon>Coelurosauria</taxon>
        <taxon>Aves</taxon>
        <taxon>Neognathae</taxon>
        <taxon>Neoaves</taxon>
        <taxon>Strisores</taxon>
        <taxon>Caprimulgiformes</taxon>
        <taxon>Nyctibiidae</taxon>
        <taxon>Nyctibius</taxon>
    </lineage>
</organism>
<dbReference type="EMBL" id="VWYG01004369">
    <property type="protein sequence ID" value="NXQ80904.1"/>
    <property type="molecule type" value="Genomic_DNA"/>
</dbReference>
<comment type="caution">
    <text evidence="12">The sequence shown here is derived from an EMBL/GenBank/DDBJ whole genome shotgun (WGS) entry which is preliminary data.</text>
</comment>
<dbReference type="Proteomes" id="UP000567826">
    <property type="component" value="Unassembled WGS sequence"/>
</dbReference>
<comment type="subcellular location">
    <subcellularLocation>
        <location evidence="1 10">Secreted</location>
    </subcellularLocation>
</comment>
<evidence type="ECO:0000256" key="6">
    <source>
        <dbReference type="ARBA" id="ARBA00022729"/>
    </source>
</evidence>
<keyword evidence="8" id="KW-0395">Inflammatory response</keyword>
<keyword evidence="3 10" id="KW-0145">Chemotaxis</keyword>
<dbReference type="CDD" id="cd00272">
    <property type="entry name" value="Chemokine_CC"/>
    <property type="match status" value="1"/>
</dbReference>
<feature type="domain" description="Chemokine interleukin-8-like" evidence="11">
    <location>
        <begin position="5"/>
        <end position="63"/>
    </location>
</feature>
<dbReference type="SUPFAM" id="SSF54117">
    <property type="entry name" value="Interleukin 8-like chemokines"/>
    <property type="match status" value="1"/>
</dbReference>
<dbReference type="InterPro" id="IPR000827">
    <property type="entry name" value="Chemokine_CC_CS"/>
</dbReference>
<evidence type="ECO:0000256" key="3">
    <source>
        <dbReference type="ARBA" id="ARBA00022500"/>
    </source>
</evidence>
<dbReference type="Pfam" id="PF00048">
    <property type="entry name" value="IL8"/>
    <property type="match status" value="1"/>
</dbReference>
<dbReference type="GO" id="GO:0008009">
    <property type="term" value="F:chemokine activity"/>
    <property type="evidence" value="ECO:0007669"/>
    <property type="project" value="InterPro"/>
</dbReference>
<dbReference type="Gene3D" id="2.40.50.40">
    <property type="match status" value="1"/>
</dbReference>
<reference evidence="12 13" key="1">
    <citation type="submission" date="2019-09" db="EMBL/GenBank/DDBJ databases">
        <title>Bird 10,000 Genomes (B10K) Project - Family phase.</title>
        <authorList>
            <person name="Zhang G."/>
        </authorList>
    </citation>
    <scope>NUCLEOTIDE SEQUENCE [LARGE SCALE GENOMIC DNA]</scope>
    <source>
        <strain evidence="12">B10K-DU-001-56</strain>
        <tissue evidence="12">Muscle</tissue>
    </source>
</reference>
<dbReference type="InterPro" id="IPR039809">
    <property type="entry name" value="Chemokine_b/g/d"/>
</dbReference>
<evidence type="ECO:0000256" key="9">
    <source>
        <dbReference type="ARBA" id="ARBA00046039"/>
    </source>
</evidence>
<keyword evidence="7" id="KW-1015">Disulfide bond</keyword>
<comment type="function">
    <text evidence="9">Chemokine, which displays chemotactic activity for T lymphocytes, preferentially Th2 cells, but not monocytes or granulocytes. Therefore plays an important role in a wide range of inflammatory and immunological processes. Acts by binding to CCR4 at T-cell surface. Mediates GM-CSF/CSF2-driven pain and inflammation. In the brain, required to maintain the typical, highly branched morphology of hippocampal microglia under homeostatic conditions. May be important for the appropriate adaptation of microglial morphology and synaptic plasticity to acute lipopolysaccharide (LPS)-induced neuroinflammation. Plays a role in wound healing, mainly by inducing fibroblast migration into the wound.</text>
</comment>
<evidence type="ECO:0000256" key="1">
    <source>
        <dbReference type="ARBA" id="ARBA00004613"/>
    </source>
</evidence>
<keyword evidence="6" id="KW-0732">Signal</keyword>
<evidence type="ECO:0000256" key="2">
    <source>
        <dbReference type="ARBA" id="ARBA00010868"/>
    </source>
</evidence>
<accession>A0A7L2G4E9</accession>